<keyword evidence="8" id="KW-1185">Reference proteome</keyword>
<dbReference type="PROSITE" id="PS51635">
    <property type="entry name" value="PNPLA"/>
    <property type="match status" value="1"/>
</dbReference>
<gene>
    <name evidence="7" type="ORF">B0T10DRAFT_593116</name>
</gene>
<dbReference type="GO" id="GO:0019369">
    <property type="term" value="P:arachidonate metabolic process"/>
    <property type="evidence" value="ECO:0007669"/>
    <property type="project" value="TreeGrafter"/>
</dbReference>
<evidence type="ECO:0000256" key="2">
    <source>
        <dbReference type="ARBA" id="ARBA00022771"/>
    </source>
</evidence>
<dbReference type="GO" id="GO:0008270">
    <property type="term" value="F:zinc ion binding"/>
    <property type="evidence" value="ECO:0007669"/>
    <property type="project" value="UniProtKB-KW"/>
</dbReference>
<dbReference type="PROSITE" id="PS00518">
    <property type="entry name" value="ZF_RING_1"/>
    <property type="match status" value="1"/>
</dbReference>
<dbReference type="CDD" id="cd07199">
    <property type="entry name" value="Pat17_PNPLA8_PNPLA9_like"/>
    <property type="match status" value="1"/>
</dbReference>
<name>A0A9P9AI30_9HYPO</name>
<dbReference type="EMBL" id="JAGPYM010000064">
    <property type="protein sequence ID" value="KAH6869882.1"/>
    <property type="molecule type" value="Genomic_DNA"/>
</dbReference>
<dbReference type="AlphaFoldDB" id="A0A9P9AI30"/>
<reference evidence="7 8" key="1">
    <citation type="journal article" date="2021" name="Nat. Commun.">
        <title>Genetic determinants of endophytism in the Arabidopsis root mycobiome.</title>
        <authorList>
            <person name="Mesny F."/>
            <person name="Miyauchi S."/>
            <person name="Thiergart T."/>
            <person name="Pickel B."/>
            <person name="Atanasova L."/>
            <person name="Karlsson M."/>
            <person name="Huettel B."/>
            <person name="Barry K.W."/>
            <person name="Haridas S."/>
            <person name="Chen C."/>
            <person name="Bauer D."/>
            <person name="Andreopoulos W."/>
            <person name="Pangilinan J."/>
            <person name="LaButti K."/>
            <person name="Riley R."/>
            <person name="Lipzen A."/>
            <person name="Clum A."/>
            <person name="Drula E."/>
            <person name="Henrissat B."/>
            <person name="Kohler A."/>
            <person name="Grigoriev I.V."/>
            <person name="Martin F.M."/>
            <person name="Hacquard S."/>
        </authorList>
    </citation>
    <scope>NUCLEOTIDE SEQUENCE [LARGE SCALE GENOMIC DNA]</scope>
    <source>
        <strain evidence="7 8">MPI-CAGE-CH-0241</strain>
    </source>
</reference>
<keyword evidence="4 5" id="KW-0443">Lipid metabolism</keyword>
<dbReference type="InterPro" id="IPR017907">
    <property type="entry name" value="Znf_RING_CS"/>
</dbReference>
<evidence type="ECO:0000256" key="4">
    <source>
        <dbReference type="ARBA" id="ARBA00023098"/>
    </source>
</evidence>
<dbReference type="InterPro" id="IPR016035">
    <property type="entry name" value="Acyl_Trfase/lysoPLipase"/>
</dbReference>
<proteinExistence type="predicted"/>
<feature type="short sequence motif" description="DGA/G" evidence="5">
    <location>
        <begin position="685"/>
        <end position="687"/>
    </location>
</feature>
<dbReference type="PANTHER" id="PTHR24185">
    <property type="entry name" value="CALCIUM-INDEPENDENT PHOSPHOLIPASE A2-GAMMA"/>
    <property type="match status" value="1"/>
</dbReference>
<keyword evidence="5 7" id="KW-0378">Hydrolase</keyword>
<dbReference type="SUPFAM" id="SSF52151">
    <property type="entry name" value="FabD/lysophospholipase-like"/>
    <property type="match status" value="1"/>
</dbReference>
<evidence type="ECO:0000313" key="8">
    <source>
        <dbReference type="Proteomes" id="UP000777438"/>
    </source>
</evidence>
<comment type="caution">
    <text evidence="7">The sequence shown here is derived from an EMBL/GenBank/DDBJ whole genome shotgun (WGS) entry which is preliminary data.</text>
</comment>
<organism evidence="7 8">
    <name type="scientific">Thelonectria olida</name>
    <dbReference type="NCBI Taxonomy" id="1576542"/>
    <lineage>
        <taxon>Eukaryota</taxon>
        <taxon>Fungi</taxon>
        <taxon>Dikarya</taxon>
        <taxon>Ascomycota</taxon>
        <taxon>Pezizomycotina</taxon>
        <taxon>Sordariomycetes</taxon>
        <taxon>Hypocreomycetidae</taxon>
        <taxon>Hypocreales</taxon>
        <taxon>Nectriaceae</taxon>
        <taxon>Thelonectria</taxon>
    </lineage>
</organism>
<keyword evidence="5" id="KW-0442">Lipid degradation</keyword>
<dbReference type="GO" id="GO:0016042">
    <property type="term" value="P:lipid catabolic process"/>
    <property type="evidence" value="ECO:0007669"/>
    <property type="project" value="UniProtKB-UniRule"/>
</dbReference>
<feature type="domain" description="PNPLA" evidence="6">
    <location>
        <begin position="498"/>
        <end position="698"/>
    </location>
</feature>
<sequence>MGRCRHTSWLRLWKGQSELGLEITDRPQRLLEDFQNPDSDRGGLLLLIGNRSKRAAFTKLRIQNGTLGQRGNGEVHLFASSFKSREAIRFLIADADIPRHGRLPLACRTPSCHNVAGERFSAMANPKSASELSDKLFHKSLFPFADVVCLFVADVGGIEASIRRLASWLDLGRSSTAPVRPRLFFILNKEEEKYAQTCLREFKSSIDKSTLEDVFQSVSILAVPSQSFKIGRQRKRSRTRCWDVLRHEVLRSLEASRQIRKRSGYLFSIRHLAAFLHHGATLAAQASAMPFDFIKISRLDRGTAPDLSVHLANFLNQFRSLATLKQIAIPLIASSLLLDHYPPGMHSFNPCDVFNVLYIDACWQASRHLTHMNRGSLLPSEMVELIKDSMVTHYAEVQTSGSSVVDWHRLQLSHSHSFLSRASSDETCLCCIRRRPQYTLHCGHAICQTCVKAFHHQGGNDPDSDPWVVQPDACQICRASIQNLSIRLIPDTARIRVLSIDGGGIRGSAPIAFLKAIQDEIGIPNYQVQRHFDVKFGTSSGALSVISLDVLGWSVDDCMCYFKSFAERAFQCPVPIALRMLSKVPVVSEVARFLYFVYIMVVDGKYSADGLERLLQETCGPDRTLTDCSASTEMGTHIGVTLTNAHNGKATDYDILPLEVGHGRVRLWEIYFKSRRIGDLGAFQDGGLAFNNPASIALREVAALYPNAPEPSMVVSLGTGSSSSDDDEASGNHSWWGDKFPFRLSRALWRQANSQVAWKQLLGHRIPSSRTQYFRFDVDFGGKEPHLDAVDQMDAVGQSAHKAIKGSPTLRRLARCLRAELFFFELDASHPPQFANSCFTCVGHVMCRLRAGTTQYQEFMRQLHETSAALRVGNQKYGFTTEDIGENFSQRVRFVVPNVKDSFEITLVGDDDDCRHISGSPFTLEWLVQSQGLDAWFGTGDHRKRKTSSGYMRLDVKRRRL</sequence>
<feature type="active site" description="Proton acceptor" evidence="5">
    <location>
        <position position="685"/>
    </location>
</feature>
<evidence type="ECO:0000259" key="6">
    <source>
        <dbReference type="PROSITE" id="PS51635"/>
    </source>
</evidence>
<feature type="short sequence motif" description="GXSXG" evidence="5">
    <location>
        <begin position="537"/>
        <end position="541"/>
    </location>
</feature>
<keyword evidence="1" id="KW-0479">Metal-binding</keyword>
<evidence type="ECO:0000313" key="7">
    <source>
        <dbReference type="EMBL" id="KAH6869882.1"/>
    </source>
</evidence>
<dbReference type="Proteomes" id="UP000777438">
    <property type="component" value="Unassembled WGS sequence"/>
</dbReference>
<dbReference type="Pfam" id="PF01734">
    <property type="entry name" value="Patatin"/>
    <property type="match status" value="1"/>
</dbReference>
<dbReference type="InterPro" id="IPR013083">
    <property type="entry name" value="Znf_RING/FYVE/PHD"/>
</dbReference>
<feature type="short sequence motif" description="GXGXXG" evidence="5">
    <location>
        <begin position="502"/>
        <end position="507"/>
    </location>
</feature>
<accession>A0A9P9AI30</accession>
<dbReference type="PANTHER" id="PTHR24185:SF8">
    <property type="entry name" value="PNPLA DOMAIN-CONTAINING PROTEIN"/>
    <property type="match status" value="1"/>
</dbReference>
<evidence type="ECO:0000256" key="1">
    <source>
        <dbReference type="ARBA" id="ARBA00022723"/>
    </source>
</evidence>
<keyword evidence="3" id="KW-0862">Zinc</keyword>
<dbReference type="GO" id="GO:0046486">
    <property type="term" value="P:glycerolipid metabolic process"/>
    <property type="evidence" value="ECO:0007669"/>
    <property type="project" value="UniProtKB-ARBA"/>
</dbReference>
<evidence type="ECO:0000256" key="5">
    <source>
        <dbReference type="PROSITE-ProRule" id="PRU01161"/>
    </source>
</evidence>
<dbReference type="OrthoDB" id="4766886at2759"/>
<feature type="active site" description="Nucleophile" evidence="5">
    <location>
        <position position="539"/>
    </location>
</feature>
<feature type="non-terminal residue" evidence="7">
    <location>
        <position position="961"/>
    </location>
</feature>
<dbReference type="GO" id="GO:0016740">
    <property type="term" value="F:transferase activity"/>
    <property type="evidence" value="ECO:0007669"/>
    <property type="project" value="UniProtKB-KW"/>
</dbReference>
<dbReference type="Gene3D" id="3.40.1090.10">
    <property type="entry name" value="Cytosolic phospholipase A2 catalytic domain"/>
    <property type="match status" value="1"/>
</dbReference>
<dbReference type="GO" id="GO:0016020">
    <property type="term" value="C:membrane"/>
    <property type="evidence" value="ECO:0007669"/>
    <property type="project" value="TreeGrafter"/>
</dbReference>
<dbReference type="GO" id="GO:0047499">
    <property type="term" value="F:calcium-independent phospholipase A2 activity"/>
    <property type="evidence" value="ECO:0007669"/>
    <property type="project" value="TreeGrafter"/>
</dbReference>
<dbReference type="InterPro" id="IPR002641">
    <property type="entry name" value="PNPLA_dom"/>
</dbReference>
<dbReference type="Gene3D" id="3.30.40.10">
    <property type="entry name" value="Zinc/RING finger domain, C3HC4 (zinc finger)"/>
    <property type="match status" value="1"/>
</dbReference>
<keyword evidence="2" id="KW-0863">Zinc-finger</keyword>
<evidence type="ECO:0000256" key="3">
    <source>
        <dbReference type="ARBA" id="ARBA00022833"/>
    </source>
</evidence>
<keyword evidence="7" id="KW-0808">Transferase</keyword>
<protein>
    <submittedName>
        <fullName evidence="7">Acyl transferase/acyl hydrolase/lysophospholipase</fullName>
    </submittedName>
</protein>